<dbReference type="GO" id="GO:0032977">
    <property type="term" value="F:membrane insertase activity"/>
    <property type="evidence" value="ECO:0007669"/>
    <property type="project" value="InterPro"/>
</dbReference>
<keyword evidence="8 12" id="KW-0472">Membrane</keyword>
<evidence type="ECO:0000259" key="14">
    <source>
        <dbReference type="Pfam" id="PF02096"/>
    </source>
</evidence>
<evidence type="ECO:0000256" key="9">
    <source>
        <dbReference type="ARBA" id="ARBA00023139"/>
    </source>
</evidence>
<keyword evidence="9" id="KW-0564">Palmitate</keyword>
<evidence type="ECO:0000256" key="1">
    <source>
        <dbReference type="ARBA" id="ARBA00004651"/>
    </source>
</evidence>
<reference evidence="16" key="1">
    <citation type="submission" date="2018-12" db="EMBL/GenBank/DDBJ databases">
        <title>A new species of lactobacillus.</title>
        <authorList>
            <person name="Jian Y."/>
            <person name="Xin L."/>
            <person name="Hong Z.J."/>
            <person name="Ming L.Z."/>
            <person name="Hong X.Z."/>
        </authorList>
    </citation>
    <scope>NUCLEOTIDE SEQUENCE [LARGE SCALE GENOMIC DNA]</scope>
    <source>
        <strain evidence="16">HSLZ-75</strain>
    </source>
</reference>
<evidence type="ECO:0000256" key="6">
    <source>
        <dbReference type="ARBA" id="ARBA00022927"/>
    </source>
</evidence>
<keyword evidence="11 12" id="KW-0449">Lipoprotein</keyword>
<dbReference type="OrthoDB" id="9780552at2"/>
<feature type="domain" description="Membrane insertase YidC/Oxa/ALB C-terminal" evidence="14">
    <location>
        <begin position="59"/>
        <end position="247"/>
    </location>
</feature>
<dbReference type="KEGG" id="lji:ELX58_05860"/>
<evidence type="ECO:0000256" key="13">
    <source>
        <dbReference type="SAM" id="MobiDB-lite"/>
    </source>
</evidence>
<dbReference type="InterPro" id="IPR023060">
    <property type="entry name" value="YidC/YidC1/YidC2_Firmicutes"/>
</dbReference>
<evidence type="ECO:0000256" key="2">
    <source>
        <dbReference type="ARBA" id="ARBA00022448"/>
    </source>
</evidence>
<dbReference type="InterPro" id="IPR001708">
    <property type="entry name" value="YidC/ALB3/OXA1/COX18"/>
</dbReference>
<comment type="subcellular location">
    <subcellularLocation>
        <location evidence="1 12">Cell membrane</location>
        <topology evidence="1 12">Multi-pass membrane protein</topology>
    </subcellularLocation>
</comment>
<evidence type="ECO:0000256" key="10">
    <source>
        <dbReference type="ARBA" id="ARBA00023186"/>
    </source>
</evidence>
<evidence type="ECO:0000256" key="5">
    <source>
        <dbReference type="ARBA" id="ARBA00022729"/>
    </source>
</evidence>
<dbReference type="Proteomes" id="UP000294321">
    <property type="component" value="Chromosome"/>
</dbReference>
<dbReference type="GO" id="GO:0015031">
    <property type="term" value="P:protein transport"/>
    <property type="evidence" value="ECO:0007669"/>
    <property type="project" value="UniProtKB-KW"/>
</dbReference>
<keyword evidence="2 12" id="KW-0813">Transport</keyword>
<evidence type="ECO:0000313" key="15">
    <source>
        <dbReference type="EMBL" id="QBP18660.1"/>
    </source>
</evidence>
<evidence type="ECO:0000256" key="12">
    <source>
        <dbReference type="HAMAP-Rule" id="MF_01811"/>
    </source>
</evidence>
<keyword evidence="6 12" id="KW-0653">Protein transport</keyword>
<evidence type="ECO:0000313" key="16">
    <source>
        <dbReference type="Proteomes" id="UP000294321"/>
    </source>
</evidence>
<dbReference type="Pfam" id="PF02096">
    <property type="entry name" value="60KD_IMP"/>
    <property type="match status" value="1"/>
</dbReference>
<keyword evidence="5 12" id="KW-0732">Signal</keyword>
<dbReference type="EMBL" id="CP034726">
    <property type="protein sequence ID" value="QBP18660.1"/>
    <property type="molecule type" value="Genomic_DNA"/>
</dbReference>
<name>A0A4P6ZN73_9LACO</name>
<evidence type="ECO:0000256" key="11">
    <source>
        <dbReference type="ARBA" id="ARBA00023288"/>
    </source>
</evidence>
<feature type="transmembrane region" description="Helical" evidence="12">
    <location>
        <begin position="51"/>
        <end position="74"/>
    </location>
</feature>
<dbReference type="HAMAP" id="MF_01811">
    <property type="entry name" value="YidC_type2"/>
    <property type="match status" value="1"/>
</dbReference>
<dbReference type="GO" id="GO:0005886">
    <property type="term" value="C:plasma membrane"/>
    <property type="evidence" value="ECO:0007669"/>
    <property type="project" value="UniProtKB-SubCell"/>
</dbReference>
<protein>
    <recommendedName>
        <fullName evidence="12">Membrane protein insertase YidC</fullName>
    </recommendedName>
    <alternativeName>
        <fullName evidence="12">Foldase YidC</fullName>
    </alternativeName>
    <alternativeName>
        <fullName evidence="12">Membrane integrase YidC</fullName>
    </alternativeName>
    <alternativeName>
        <fullName evidence="12">Membrane protein YidC</fullName>
    </alternativeName>
</protein>
<dbReference type="RefSeq" id="WP_133442218.1">
    <property type="nucleotide sequence ID" value="NZ_CP034726.1"/>
</dbReference>
<gene>
    <name evidence="12 15" type="primary">yidC</name>
    <name evidence="15" type="ORF">ELX58_05860</name>
</gene>
<dbReference type="GO" id="GO:0051205">
    <property type="term" value="P:protein insertion into membrane"/>
    <property type="evidence" value="ECO:0007669"/>
    <property type="project" value="TreeGrafter"/>
</dbReference>
<keyword evidence="16" id="KW-1185">Reference proteome</keyword>
<feature type="transmembrane region" description="Helical" evidence="12">
    <location>
        <begin position="176"/>
        <end position="196"/>
    </location>
</feature>
<dbReference type="PANTHER" id="PTHR12428:SF65">
    <property type="entry name" value="CYTOCHROME C OXIDASE ASSEMBLY PROTEIN COX18, MITOCHONDRIAL"/>
    <property type="match status" value="1"/>
</dbReference>
<comment type="function">
    <text evidence="12">Required for the insertion and/or proper folding and/or complex formation of integral membrane proteins into the membrane. Involved in integration of membrane proteins that insert both dependently and independently of the Sec translocase complex, as well as at least some lipoproteins.</text>
</comment>
<dbReference type="PANTHER" id="PTHR12428">
    <property type="entry name" value="OXA1"/>
    <property type="match status" value="1"/>
</dbReference>
<keyword evidence="7 12" id="KW-1133">Transmembrane helix</keyword>
<keyword evidence="3 12" id="KW-1003">Cell membrane</keyword>
<accession>A0A4P6ZN73</accession>
<keyword evidence="4 12" id="KW-0812">Transmembrane</keyword>
<comment type="similarity">
    <text evidence="12">Belongs to the OXA1/ALB3/YidC family. Type 2 subfamily.</text>
</comment>
<dbReference type="NCBIfam" id="TIGR03592">
    <property type="entry name" value="yidC_oxa1_cterm"/>
    <property type="match status" value="1"/>
</dbReference>
<dbReference type="AlphaFoldDB" id="A0A4P6ZN73"/>
<dbReference type="CDD" id="cd20070">
    <property type="entry name" value="5TM_YidC_Alb3"/>
    <property type="match status" value="1"/>
</dbReference>
<feature type="transmembrane region" description="Helical" evidence="12">
    <location>
        <begin position="230"/>
        <end position="249"/>
    </location>
</feature>
<dbReference type="InterPro" id="IPR028055">
    <property type="entry name" value="YidC/Oxa/ALB_C"/>
</dbReference>
<dbReference type="InterPro" id="IPR047196">
    <property type="entry name" value="YidC_ALB_C"/>
</dbReference>
<evidence type="ECO:0000256" key="7">
    <source>
        <dbReference type="ARBA" id="ARBA00022989"/>
    </source>
</evidence>
<feature type="compositionally biased region" description="Polar residues" evidence="13">
    <location>
        <begin position="273"/>
        <end position="291"/>
    </location>
</feature>
<dbReference type="PRINTS" id="PR00701">
    <property type="entry name" value="60KDINNERMP"/>
</dbReference>
<keyword evidence="10 12" id="KW-0143">Chaperone</keyword>
<feature type="transmembrane region" description="Helical" evidence="12">
    <location>
        <begin position="208"/>
        <end position="224"/>
    </location>
</feature>
<evidence type="ECO:0000256" key="4">
    <source>
        <dbReference type="ARBA" id="ARBA00022692"/>
    </source>
</evidence>
<proteinExistence type="inferred from homology"/>
<organism evidence="15 16">
    <name type="scientific">Acetilactobacillus jinshanensis</name>
    <dbReference type="NCBI Taxonomy" id="1720083"/>
    <lineage>
        <taxon>Bacteria</taxon>
        <taxon>Bacillati</taxon>
        <taxon>Bacillota</taxon>
        <taxon>Bacilli</taxon>
        <taxon>Lactobacillales</taxon>
        <taxon>Lactobacillaceae</taxon>
        <taxon>Acetilactobacillus</taxon>
    </lineage>
</organism>
<evidence type="ECO:0000256" key="8">
    <source>
        <dbReference type="ARBA" id="ARBA00023136"/>
    </source>
</evidence>
<feature type="transmembrane region" description="Helical" evidence="12">
    <location>
        <begin position="131"/>
        <end position="156"/>
    </location>
</feature>
<feature type="region of interest" description="Disordered" evidence="13">
    <location>
        <begin position="269"/>
        <end position="292"/>
    </location>
</feature>
<dbReference type="PROSITE" id="PS51257">
    <property type="entry name" value="PROKAR_LIPOPROTEIN"/>
    <property type="match status" value="1"/>
</dbReference>
<evidence type="ECO:0000256" key="3">
    <source>
        <dbReference type="ARBA" id="ARBA00022475"/>
    </source>
</evidence>
<sequence length="312" mass="34629">MKKNIKHLSVLAMLGGLMPLLTGCVRTTSSGKPYGFVYDYLAVPGQKVMNLIAQYVGSYGLAIIVLTVIVRLVLMPLMISQMKKMTVQQEKISFIQPQLKAIQNKLRHARDPQDRMAANQEMMALYRNNGISMVGGIGCLPLLIQLPIFAALYAAIRYSPELAHTTFMGISLGQKSILLAVLSFLIYVLQAYISLIGIPESQKKQMKMMMLFNPVMILIVTFSSPAGLGLYFFIGGIFACIQTLIINLYRPRIRRKVVAYAKAHPVKPVKVTPNHSAQPTTTGNGSSNNDPTLAKIHELNREHNQAMKNHNK</sequence>